<dbReference type="InterPro" id="IPR038475">
    <property type="entry name" value="RecG_C_sf"/>
</dbReference>
<dbReference type="PANTHER" id="PTHR30595:SF6">
    <property type="entry name" value="SCHLAFEN ALBA-2 DOMAIN-CONTAINING PROTEIN"/>
    <property type="match status" value="1"/>
</dbReference>
<dbReference type="InterPro" id="IPR007421">
    <property type="entry name" value="Schlafen_AlbA_2_dom"/>
</dbReference>
<comment type="caution">
    <text evidence="2">The sequence shown here is derived from an EMBL/GenBank/DDBJ whole genome shotgun (WGS) entry which is preliminary data.</text>
</comment>
<organism evidence="2 3">
    <name type="scientific">Aquamicrobium zhengzhouense</name>
    <dbReference type="NCBI Taxonomy" id="2781738"/>
    <lineage>
        <taxon>Bacteria</taxon>
        <taxon>Pseudomonadati</taxon>
        <taxon>Pseudomonadota</taxon>
        <taxon>Alphaproteobacteria</taxon>
        <taxon>Hyphomicrobiales</taxon>
        <taxon>Phyllobacteriaceae</taxon>
        <taxon>Aquamicrobium</taxon>
    </lineage>
</organism>
<evidence type="ECO:0000313" key="2">
    <source>
        <dbReference type="EMBL" id="MBI1620376.1"/>
    </source>
</evidence>
<dbReference type="Gene3D" id="3.30.565.60">
    <property type="match status" value="1"/>
</dbReference>
<dbReference type="RefSeq" id="WP_198475676.1">
    <property type="nucleotide sequence ID" value="NZ_JADGMQ010000003.1"/>
</dbReference>
<feature type="domain" description="Schlafen AlbA-2" evidence="1">
    <location>
        <begin position="39"/>
        <end position="156"/>
    </location>
</feature>
<evidence type="ECO:0000313" key="3">
    <source>
        <dbReference type="Proteomes" id="UP000601789"/>
    </source>
</evidence>
<sequence length="518" mass="59106">MQLDLPFDAVFAPGDNPALWSPREIWVKLTQRMMEAFPEDRRIDYKSGTSVNIDDLATYISMFSNVPEGGVIVFGADSKGIAHGCSKLPAPLLNGIERCHIQRCPQAKPEFKRIPVIVNGEQDFCIAIYIPYVAKLVETNKGDAFTRYGDSKHKMTDEEKRDFRSTRGELSFEMDVANYAFPDEFDLRIIQDFCDSFRTKESRQGWSNTEVLLDRHLLREEDEKLRPTNALVLLAAKDPRKTIPGCRVRVQRFATDQEGVGSSYNPIRDRFVEGNVINIINGVSDAIQELNYNVTWLNSEGKFVTTTEYPRWAWLEALVNACVHRSYSFSGSEITVKFFPERLEIESPGGFVPPVNETTIYHTRAARNHHFMDAMRVLGYVQMAREGTRRILQSMKDWGLPDPIFKQEAVHGVLVRVTLMNDHESRKRATDADVASHFGVALWRRLQEHEIKIAAYTFRNGKIQVTEAQRLTGRTWATSKKDLERLRRNGVLDFVAGAYSRDAKAHYILSKKSRSDGA</sequence>
<protein>
    <submittedName>
        <fullName evidence="2">DNA binding domain-containing protein</fullName>
    </submittedName>
</protein>
<proteinExistence type="predicted"/>
<dbReference type="Gene3D" id="3.30.950.30">
    <property type="entry name" value="Schlafen, AAA domain"/>
    <property type="match status" value="1"/>
</dbReference>
<name>A0ABS0SAT7_9HYPH</name>
<dbReference type="PANTHER" id="PTHR30595">
    <property type="entry name" value="GLPR-RELATED TRANSCRIPTIONAL REPRESSOR"/>
    <property type="match status" value="1"/>
</dbReference>
<reference evidence="2 3" key="1">
    <citation type="submission" date="2020-10" db="EMBL/GenBank/DDBJ databases">
        <title>Aquamicrobium zhengzhouensis sp. nov., a exopolysaccharide producing bacterium isolated from farmland soil.</title>
        <authorList>
            <person name="Wang X."/>
        </authorList>
    </citation>
    <scope>NUCLEOTIDE SEQUENCE [LARGE SCALE GENOMIC DNA]</scope>
    <source>
        <strain evidence="3">cd-1</strain>
    </source>
</reference>
<dbReference type="EMBL" id="JADGMQ010000003">
    <property type="protein sequence ID" value="MBI1620376.1"/>
    <property type="molecule type" value="Genomic_DNA"/>
</dbReference>
<keyword evidence="3" id="KW-1185">Reference proteome</keyword>
<accession>A0ABS0SAT7</accession>
<dbReference type="InterPro" id="IPR038461">
    <property type="entry name" value="Schlafen_AlbA_2_dom_sf"/>
</dbReference>
<dbReference type="Pfam" id="PF13749">
    <property type="entry name" value="HATPase_c_4"/>
    <property type="match status" value="1"/>
</dbReference>
<dbReference type="Pfam" id="PF04326">
    <property type="entry name" value="SLFN_AlbA_2"/>
    <property type="match status" value="1"/>
</dbReference>
<dbReference type="Proteomes" id="UP000601789">
    <property type="component" value="Unassembled WGS sequence"/>
</dbReference>
<gene>
    <name evidence="2" type="ORF">IOD40_06820</name>
</gene>
<evidence type="ECO:0000259" key="1">
    <source>
        <dbReference type="Pfam" id="PF04326"/>
    </source>
</evidence>